<protein>
    <submittedName>
        <fullName evidence="1">Uncharacterized protein</fullName>
    </submittedName>
</protein>
<keyword evidence="2" id="KW-1185">Reference proteome</keyword>
<comment type="caution">
    <text evidence="1">The sequence shown here is derived from an EMBL/GenBank/DDBJ whole genome shotgun (WGS) entry which is preliminary data.</text>
</comment>
<name>A0ABQ4YSZ7_9ASTR</name>
<evidence type="ECO:0000313" key="1">
    <source>
        <dbReference type="EMBL" id="GJS80865.1"/>
    </source>
</evidence>
<sequence length="215" mass="23901">MVVGRISVCSPVLLHVLLKIYSLDQILQDSFRFLILDRLRARLVSGRISNLNLASVSSDQFFFTSDLSCSNLPLLAEGAIEWSVLWESCGDRCSFRFDWWSGPEPVKLGVFGDENINDWERSLEVGDVISLDDWISSCMFHDLWDGLLARYSSSMCLQGFGPARDTCTFPESDPVWSSCMGLGSGPARASCAFPGSDPVWSSVRRKGYPPTPDVL</sequence>
<gene>
    <name evidence="1" type="ORF">Tco_0747406</name>
</gene>
<organism evidence="1 2">
    <name type="scientific">Tanacetum coccineum</name>
    <dbReference type="NCBI Taxonomy" id="301880"/>
    <lineage>
        <taxon>Eukaryota</taxon>
        <taxon>Viridiplantae</taxon>
        <taxon>Streptophyta</taxon>
        <taxon>Embryophyta</taxon>
        <taxon>Tracheophyta</taxon>
        <taxon>Spermatophyta</taxon>
        <taxon>Magnoliopsida</taxon>
        <taxon>eudicotyledons</taxon>
        <taxon>Gunneridae</taxon>
        <taxon>Pentapetalae</taxon>
        <taxon>asterids</taxon>
        <taxon>campanulids</taxon>
        <taxon>Asterales</taxon>
        <taxon>Asteraceae</taxon>
        <taxon>Asteroideae</taxon>
        <taxon>Anthemideae</taxon>
        <taxon>Anthemidinae</taxon>
        <taxon>Tanacetum</taxon>
    </lineage>
</organism>
<dbReference type="EMBL" id="BQNB010010704">
    <property type="protein sequence ID" value="GJS80865.1"/>
    <property type="molecule type" value="Genomic_DNA"/>
</dbReference>
<reference evidence="1" key="2">
    <citation type="submission" date="2022-01" db="EMBL/GenBank/DDBJ databases">
        <authorList>
            <person name="Yamashiro T."/>
            <person name="Shiraishi A."/>
            <person name="Satake H."/>
            <person name="Nakayama K."/>
        </authorList>
    </citation>
    <scope>NUCLEOTIDE SEQUENCE</scope>
</reference>
<evidence type="ECO:0000313" key="2">
    <source>
        <dbReference type="Proteomes" id="UP001151760"/>
    </source>
</evidence>
<proteinExistence type="predicted"/>
<dbReference type="Proteomes" id="UP001151760">
    <property type="component" value="Unassembled WGS sequence"/>
</dbReference>
<reference evidence="1" key="1">
    <citation type="journal article" date="2022" name="Int. J. Mol. Sci.">
        <title>Draft Genome of Tanacetum Coccineum: Genomic Comparison of Closely Related Tanacetum-Family Plants.</title>
        <authorList>
            <person name="Yamashiro T."/>
            <person name="Shiraishi A."/>
            <person name="Nakayama K."/>
            <person name="Satake H."/>
        </authorList>
    </citation>
    <scope>NUCLEOTIDE SEQUENCE</scope>
</reference>
<accession>A0ABQ4YSZ7</accession>